<name>A0A646HQY2_9BACT</name>
<dbReference type="RefSeq" id="WP_153114246.1">
    <property type="nucleotide sequence ID" value="NZ_VZAS01000198.1"/>
</dbReference>
<dbReference type="AlphaFoldDB" id="A0A646HQY2"/>
<organism evidence="2 3">
    <name type="scientific">Segatella copri</name>
    <dbReference type="NCBI Taxonomy" id="165179"/>
    <lineage>
        <taxon>Bacteria</taxon>
        <taxon>Pseudomonadati</taxon>
        <taxon>Bacteroidota</taxon>
        <taxon>Bacteroidia</taxon>
        <taxon>Bacteroidales</taxon>
        <taxon>Prevotellaceae</taxon>
        <taxon>Segatella</taxon>
    </lineage>
</organism>
<dbReference type="InterPro" id="IPR057155">
    <property type="entry name" value="DUF7833"/>
</dbReference>
<gene>
    <name evidence="2" type="ORF">F7D59_00070</name>
</gene>
<evidence type="ECO:0000313" key="3">
    <source>
        <dbReference type="Proteomes" id="UP000420635"/>
    </source>
</evidence>
<dbReference type="EMBL" id="VZBQ01000003">
    <property type="protein sequence ID" value="MQN88299.1"/>
    <property type="molecule type" value="Genomic_DNA"/>
</dbReference>
<dbReference type="Proteomes" id="UP000420635">
    <property type="component" value="Unassembled WGS sequence"/>
</dbReference>
<feature type="domain" description="DUF7833" evidence="1">
    <location>
        <begin position="349"/>
        <end position="404"/>
    </location>
</feature>
<sequence>MNTDNSWIKLPRMFMNWQWYQNTNMVHLYLYLLLNANIENKLYFGISIQRGECLVSLSTLSRDTGISRDSVKRYLKKLKDTKDISYKKLSKGRIIVLLDFDKFQPVGIDEPAPNWIKLYRKICDWQWYQDAKMVHLFVHLMLKASIMKGSDLSDSWQLCTSLRILSKETGLSLQNIRTCIGKLQRTGEITFRTLPTHLQSIITICNSGSYQTSKQQIAPMSPQCRPDVAPIEECTVLKIENNDISIQQNCNVSDRITDVYNDTKRQAAPMSPQLRPNCAPMSPQCRPNCAPMPPLPKEYKNIRNKESKKINTNDARTHEEDFVDFSEKETSKENQQKKGEKESFLSLSLHDDVWLGAIKKKFAFKSIEEVKDKVENFDLDHICRGNKEHKDIVDYKSHFCDWLKFNLMEQSPRKRKCTPNAERWEGEKFVPKSSEGGIYNGPF</sequence>
<proteinExistence type="predicted"/>
<dbReference type="Pfam" id="PF25200">
    <property type="entry name" value="DUF7833"/>
    <property type="match status" value="1"/>
</dbReference>
<evidence type="ECO:0000313" key="2">
    <source>
        <dbReference type="EMBL" id="MQN88299.1"/>
    </source>
</evidence>
<reference evidence="3" key="1">
    <citation type="submission" date="2019-09" db="EMBL/GenBank/DDBJ databases">
        <title>Distinct polysaccharide growth profiles of human intestinal Prevotella copri isolates.</title>
        <authorList>
            <person name="Fehlner-Peach H."/>
            <person name="Magnabosco C."/>
            <person name="Raghavan V."/>
            <person name="Scher J.U."/>
            <person name="Tett A."/>
            <person name="Cox L.M."/>
            <person name="Gottsegen C."/>
            <person name="Watters A."/>
            <person name="Wiltshire- Gordon J.D."/>
            <person name="Segata N."/>
            <person name="Bonneau R."/>
            <person name="Littman D.R."/>
        </authorList>
    </citation>
    <scope>NUCLEOTIDE SEQUENCE [LARGE SCALE GENOMIC DNA]</scope>
    <source>
        <strain evidence="3">iP54</strain>
    </source>
</reference>
<protein>
    <recommendedName>
        <fullName evidence="1">DUF7833 domain-containing protein</fullName>
    </recommendedName>
</protein>
<accession>A0A646HQY2</accession>
<comment type="caution">
    <text evidence="2">The sequence shown here is derived from an EMBL/GenBank/DDBJ whole genome shotgun (WGS) entry which is preliminary data.</text>
</comment>
<evidence type="ECO:0000259" key="1">
    <source>
        <dbReference type="Pfam" id="PF25200"/>
    </source>
</evidence>